<sequence>MIKIEDERYEVDMAIERNSSAMKQVEPLAEEATALREQEERDGQPIGRLRYRLRPRSLSSNHICAVARLYGESGDEVVRHLARNPISVLPIVLRRLREKDAEWRRARADMCKVWRAGNIANFAGSFDVLCYFYRREAERAFATEALLEDVKGARRFVKHPDRRPSHPAARAVGPARFAPRHLTNPGALLFQSHLEARASNAMPHGDAYRLTTMLVMNGVAKTNADREKATRVWAEFVAPWFDLPAHWFLKELRERSRADKSSCVVKYAPGQKIRTAFGDGTILSLIEGGPSCAFRYKVHFPYGTSYVRPSAVVHVLPSSNKGTRYARRGGFMEFVELPERSSGKDAKLLDKSFQLVFGTEKVYIFMRLYCLLATLLSDARDLLGAREKKSRALAAAAARGKRGGVAKQRGAGANAGPDRMDVDEIASDNLGGEDKPKYVGYQGLVSALKDHLADRMDYKTYETTCRTLSGGEKVYLLAALPRLLDKTADAVVKVAREDGVLALFDLSQLRHRDPVLLRSQSLGVNADAVYRIQYGNRDGYVCMSYLPPEVDLLTSPRSGSSGAGAAAAAHGDEGGLTNAKDDVEMGQASGRFSHSSAKRMKLK</sequence>
<gene>
    <name evidence="3" type="ORF">OAUR00152_LOCUS11868</name>
</gene>
<reference evidence="3" key="1">
    <citation type="submission" date="2021-01" db="EMBL/GenBank/DDBJ databases">
        <authorList>
            <person name="Corre E."/>
            <person name="Pelletier E."/>
            <person name="Niang G."/>
            <person name="Scheremetjew M."/>
            <person name="Finn R."/>
            <person name="Kale V."/>
            <person name="Holt S."/>
            <person name="Cochrane G."/>
            <person name="Meng A."/>
            <person name="Brown T."/>
            <person name="Cohen L."/>
        </authorList>
    </citation>
    <scope>NUCLEOTIDE SEQUENCE</scope>
    <source>
        <strain evidence="3">Isolate 1302-5</strain>
    </source>
</reference>
<dbReference type="InterPro" id="IPR013194">
    <property type="entry name" value="HDAC_interact_dom"/>
</dbReference>
<protein>
    <recommendedName>
        <fullName evidence="2">Histone deacetylase interacting domain-containing protein</fullName>
    </recommendedName>
</protein>
<feature type="domain" description="Histone deacetylase interacting" evidence="2">
    <location>
        <begin position="1"/>
        <end position="38"/>
    </location>
</feature>
<dbReference type="Pfam" id="PF08295">
    <property type="entry name" value="Sin3_corepress"/>
    <property type="match status" value="1"/>
</dbReference>
<dbReference type="AlphaFoldDB" id="A0A7S4MMK3"/>
<evidence type="ECO:0000259" key="2">
    <source>
        <dbReference type="Pfam" id="PF08295"/>
    </source>
</evidence>
<feature type="region of interest" description="Disordered" evidence="1">
    <location>
        <begin position="556"/>
        <end position="603"/>
    </location>
</feature>
<dbReference type="GO" id="GO:0003714">
    <property type="term" value="F:transcription corepressor activity"/>
    <property type="evidence" value="ECO:0007669"/>
    <property type="project" value="InterPro"/>
</dbReference>
<accession>A0A7S4MMK3</accession>
<dbReference type="PANTHER" id="PTHR12346">
    <property type="entry name" value="SIN3B-RELATED"/>
    <property type="match status" value="1"/>
</dbReference>
<evidence type="ECO:0000313" key="3">
    <source>
        <dbReference type="EMBL" id="CAE2230834.1"/>
    </source>
</evidence>
<dbReference type="InterPro" id="IPR039774">
    <property type="entry name" value="Sin3-like"/>
</dbReference>
<dbReference type="EMBL" id="HBKQ01017574">
    <property type="protein sequence ID" value="CAE2230834.1"/>
    <property type="molecule type" value="Transcribed_RNA"/>
</dbReference>
<organism evidence="3">
    <name type="scientific">Odontella aurita</name>
    <dbReference type="NCBI Taxonomy" id="265563"/>
    <lineage>
        <taxon>Eukaryota</taxon>
        <taxon>Sar</taxon>
        <taxon>Stramenopiles</taxon>
        <taxon>Ochrophyta</taxon>
        <taxon>Bacillariophyta</taxon>
        <taxon>Mediophyceae</taxon>
        <taxon>Biddulphiophycidae</taxon>
        <taxon>Eupodiscales</taxon>
        <taxon>Odontellaceae</taxon>
        <taxon>Odontella</taxon>
    </lineage>
</organism>
<name>A0A7S4MMK3_9STRA</name>
<evidence type="ECO:0000256" key="1">
    <source>
        <dbReference type="SAM" id="MobiDB-lite"/>
    </source>
</evidence>
<proteinExistence type="predicted"/>
<feature type="compositionally biased region" description="Low complexity" evidence="1">
    <location>
        <begin position="558"/>
        <end position="569"/>
    </location>
</feature>